<comment type="caution">
    <text evidence="9">The sequence shown here is derived from an EMBL/GenBank/DDBJ whole genome shotgun (WGS) entry which is preliminary data.</text>
</comment>
<evidence type="ECO:0000313" key="10">
    <source>
        <dbReference type="Proteomes" id="UP000838324"/>
    </source>
</evidence>
<comment type="cofactor">
    <cofactor evidence="7">
        <name>[2Fe-2S] cluster</name>
        <dbReference type="ChEBI" id="CHEBI:190135"/>
    </cofactor>
</comment>
<dbReference type="RefSeq" id="WP_236329842.1">
    <property type="nucleotide sequence ID" value="NZ_CAKMMG010000001.1"/>
</dbReference>
<evidence type="ECO:0000256" key="5">
    <source>
        <dbReference type="ARBA" id="ARBA00023004"/>
    </source>
</evidence>
<dbReference type="SFLD" id="SFLDG01082">
    <property type="entry name" value="B12-binding_domain_containing"/>
    <property type="match status" value="1"/>
</dbReference>
<sequence length="355" mass="40159">MDALLSKLSEQHMLTADEIIWFLRHLTPDLKKRLYLLASETCKQYYAESVYSRGLIEFSNFCKQDCMYCGLRRSNSLAQRYRLTEEEILECAEEGYQLGYRSFVLQSGEDFRFTEQAMVSIVRNLKRLFPDSAVTLSVGERSEAFYRALYDAGADRYLLRHEAASRQLYESLHPGMSYDNRMNCLRVLKEIGYQVGAGFMVGLPGQTYQHLAEDLLFLQEFHPEMIGIGPFIPHSATPLKEAAGGTVEDTLVMIAMARLMVPDALMPATTAMGTLDPVGREKAIAAGANVVMPILSPLKVRRKYALYEHKICMGDDPAHCRSCIEMRIAVSGYKLELSRGDHCNFPCLSKEELAR</sequence>
<evidence type="ECO:0000256" key="6">
    <source>
        <dbReference type="ARBA" id="ARBA00023014"/>
    </source>
</evidence>
<dbReference type="PROSITE" id="PS51918">
    <property type="entry name" value="RADICAL_SAM"/>
    <property type="match status" value="1"/>
</dbReference>
<accession>A0ABN8FZ69</accession>
<keyword evidence="3" id="KW-0949">S-adenosyl-L-methionine</keyword>
<dbReference type="Proteomes" id="UP000838324">
    <property type="component" value="Unassembled WGS sequence"/>
</dbReference>
<dbReference type="InterPro" id="IPR058240">
    <property type="entry name" value="rSAM_sf"/>
</dbReference>
<keyword evidence="2" id="KW-0004">4Fe-4S</keyword>
<name>A0ABN8FZ69_9BACL</name>
<feature type="domain" description="Radical SAM core" evidence="8">
    <location>
        <begin position="48"/>
        <end position="263"/>
    </location>
</feature>
<comment type="cofactor">
    <cofactor evidence="1">
        <name>[4Fe-4S] cluster</name>
        <dbReference type="ChEBI" id="CHEBI:49883"/>
    </cofactor>
</comment>
<dbReference type="Gene3D" id="3.20.20.70">
    <property type="entry name" value="Aldolase class I"/>
    <property type="match status" value="1"/>
</dbReference>
<dbReference type="PIRSF" id="PIRSF004762">
    <property type="entry name" value="CHP00423"/>
    <property type="match status" value="1"/>
</dbReference>
<evidence type="ECO:0000256" key="1">
    <source>
        <dbReference type="ARBA" id="ARBA00001966"/>
    </source>
</evidence>
<dbReference type="EC" id="1.8.-.-" evidence="9"/>
<evidence type="ECO:0000259" key="8">
    <source>
        <dbReference type="PROSITE" id="PS51918"/>
    </source>
</evidence>
<dbReference type="InterPro" id="IPR034422">
    <property type="entry name" value="HydE/PylB-like"/>
</dbReference>
<evidence type="ECO:0000256" key="2">
    <source>
        <dbReference type="ARBA" id="ARBA00022485"/>
    </source>
</evidence>
<keyword evidence="5" id="KW-0408">Iron</keyword>
<dbReference type="InterPro" id="IPR007197">
    <property type="entry name" value="rSAM"/>
</dbReference>
<dbReference type="InterPro" id="IPR013785">
    <property type="entry name" value="Aldolase_TIM"/>
</dbReference>
<dbReference type="SFLD" id="SFLDG01060">
    <property type="entry name" value="BATS_domain_containing"/>
    <property type="match status" value="1"/>
</dbReference>
<keyword evidence="6" id="KW-0411">Iron-sulfur</keyword>
<organism evidence="9 10">
    <name type="scientific">Paenibacillus auburnensis</name>
    <dbReference type="NCBI Taxonomy" id="2905649"/>
    <lineage>
        <taxon>Bacteria</taxon>
        <taxon>Bacillati</taxon>
        <taxon>Bacillota</taxon>
        <taxon>Bacilli</taxon>
        <taxon>Bacillales</taxon>
        <taxon>Paenibacillaceae</taxon>
        <taxon>Paenibacillus</taxon>
    </lineage>
</organism>
<dbReference type="InterPro" id="IPR024021">
    <property type="entry name" value="FeFe-hyd_HydE_rSAM"/>
</dbReference>
<evidence type="ECO:0000256" key="4">
    <source>
        <dbReference type="ARBA" id="ARBA00022723"/>
    </source>
</evidence>
<dbReference type="InterPro" id="IPR006638">
    <property type="entry name" value="Elp3/MiaA/NifB-like_rSAM"/>
</dbReference>
<keyword evidence="4" id="KW-0479">Metal-binding</keyword>
<dbReference type="SFLD" id="SFLDG01280">
    <property type="entry name" value="HydE/PylB-like"/>
    <property type="match status" value="1"/>
</dbReference>
<dbReference type="NCBIfam" id="TIGR03956">
    <property type="entry name" value="rSAM_HydE"/>
    <property type="match status" value="1"/>
</dbReference>
<dbReference type="EMBL" id="CAKMMG010000001">
    <property type="protein sequence ID" value="CAH1191725.1"/>
    <property type="molecule type" value="Genomic_DNA"/>
</dbReference>
<gene>
    <name evidence="9" type="ORF">PAECIP111892_00723</name>
</gene>
<protein>
    <submittedName>
        <fullName evidence="9">[FeFe] hydrogenase maturase subunit HydE</fullName>
        <ecNumber evidence="9">1.8.-.-</ecNumber>
    </submittedName>
</protein>
<proteinExistence type="predicted"/>
<dbReference type="Pfam" id="PF04055">
    <property type="entry name" value="Radical_SAM"/>
    <property type="match status" value="1"/>
</dbReference>
<dbReference type="SMART" id="SM00876">
    <property type="entry name" value="BATS"/>
    <property type="match status" value="1"/>
</dbReference>
<dbReference type="GO" id="GO:0016491">
    <property type="term" value="F:oxidoreductase activity"/>
    <property type="evidence" value="ECO:0007669"/>
    <property type="project" value="UniProtKB-KW"/>
</dbReference>
<dbReference type="SFLD" id="SFLDS00029">
    <property type="entry name" value="Radical_SAM"/>
    <property type="match status" value="1"/>
</dbReference>
<reference evidence="9" key="1">
    <citation type="submission" date="2022-01" db="EMBL/GenBank/DDBJ databases">
        <authorList>
            <person name="Criscuolo A."/>
        </authorList>
    </citation>
    <scope>NUCLEOTIDE SEQUENCE</scope>
    <source>
        <strain evidence="9">CIP111892</strain>
    </source>
</reference>
<dbReference type="PANTHER" id="PTHR43726:SF1">
    <property type="entry name" value="BIOTIN SYNTHASE"/>
    <property type="match status" value="1"/>
</dbReference>
<dbReference type="SMART" id="SM00729">
    <property type="entry name" value="Elp3"/>
    <property type="match status" value="1"/>
</dbReference>
<keyword evidence="10" id="KW-1185">Reference proteome</keyword>
<dbReference type="CDD" id="cd01335">
    <property type="entry name" value="Radical_SAM"/>
    <property type="match status" value="1"/>
</dbReference>
<evidence type="ECO:0000256" key="3">
    <source>
        <dbReference type="ARBA" id="ARBA00022691"/>
    </source>
</evidence>
<evidence type="ECO:0000313" key="9">
    <source>
        <dbReference type="EMBL" id="CAH1191725.1"/>
    </source>
</evidence>
<keyword evidence="9" id="KW-0560">Oxidoreductase</keyword>
<dbReference type="SUPFAM" id="SSF102114">
    <property type="entry name" value="Radical SAM enzymes"/>
    <property type="match status" value="1"/>
</dbReference>
<evidence type="ECO:0000256" key="7">
    <source>
        <dbReference type="ARBA" id="ARBA00034078"/>
    </source>
</evidence>
<dbReference type="InterPro" id="IPR010722">
    <property type="entry name" value="BATS_dom"/>
</dbReference>
<dbReference type="PANTHER" id="PTHR43726">
    <property type="entry name" value="3-METHYLORNITHINE SYNTHASE"/>
    <property type="match status" value="1"/>
</dbReference>